<evidence type="ECO:0000256" key="1">
    <source>
        <dbReference type="SAM" id="MobiDB-lite"/>
    </source>
</evidence>
<name>A0A7E4UPJ9_PANRE</name>
<proteinExistence type="predicted"/>
<feature type="region of interest" description="Disordered" evidence="1">
    <location>
        <begin position="297"/>
        <end position="363"/>
    </location>
</feature>
<feature type="region of interest" description="Disordered" evidence="1">
    <location>
        <begin position="169"/>
        <end position="191"/>
    </location>
</feature>
<feature type="region of interest" description="Disordered" evidence="1">
    <location>
        <begin position="214"/>
        <end position="234"/>
    </location>
</feature>
<dbReference type="WBParaSite" id="Pan_g11196.t1">
    <property type="protein sequence ID" value="Pan_g11196.t1"/>
    <property type="gene ID" value="Pan_g11196"/>
</dbReference>
<evidence type="ECO:0000313" key="3">
    <source>
        <dbReference type="WBParaSite" id="Pan_g11196.t1"/>
    </source>
</evidence>
<organism evidence="2 3">
    <name type="scientific">Panagrellus redivivus</name>
    <name type="common">Microworm</name>
    <dbReference type="NCBI Taxonomy" id="6233"/>
    <lineage>
        <taxon>Eukaryota</taxon>
        <taxon>Metazoa</taxon>
        <taxon>Ecdysozoa</taxon>
        <taxon>Nematoda</taxon>
        <taxon>Chromadorea</taxon>
        <taxon>Rhabditida</taxon>
        <taxon>Tylenchina</taxon>
        <taxon>Panagrolaimomorpha</taxon>
        <taxon>Panagrolaimoidea</taxon>
        <taxon>Panagrolaimidae</taxon>
        <taxon>Panagrellus</taxon>
    </lineage>
</organism>
<feature type="compositionally biased region" description="Low complexity" evidence="1">
    <location>
        <begin position="17"/>
        <end position="40"/>
    </location>
</feature>
<evidence type="ECO:0000313" key="2">
    <source>
        <dbReference type="Proteomes" id="UP000492821"/>
    </source>
</evidence>
<feature type="compositionally biased region" description="Basic and acidic residues" evidence="1">
    <location>
        <begin position="325"/>
        <end position="336"/>
    </location>
</feature>
<keyword evidence="2" id="KW-1185">Reference proteome</keyword>
<feature type="compositionally biased region" description="Pro residues" evidence="1">
    <location>
        <begin position="301"/>
        <end position="313"/>
    </location>
</feature>
<accession>A0A7E4UPJ9</accession>
<feature type="compositionally biased region" description="Pro residues" evidence="1">
    <location>
        <begin position="217"/>
        <end position="231"/>
    </location>
</feature>
<feature type="region of interest" description="Disordered" evidence="1">
    <location>
        <begin position="1"/>
        <end position="77"/>
    </location>
</feature>
<feature type="region of interest" description="Disordered" evidence="1">
    <location>
        <begin position="106"/>
        <end position="145"/>
    </location>
</feature>
<dbReference type="Proteomes" id="UP000492821">
    <property type="component" value="Unassembled WGS sequence"/>
</dbReference>
<feature type="compositionally biased region" description="Low complexity" evidence="1">
    <location>
        <begin position="135"/>
        <end position="145"/>
    </location>
</feature>
<sequence length="471" mass="51131">MASPSPVPPASREEDVPSTSAPTTVTTILSTANASPMFGSGPSGSGFGGFPAIPSTSTAPSGLMLPNLPSTSAQAPDANTGISNDAYLSYLQQYAMLLNQQGAGNQGGLGTPGASGSAPGSSFLMLNQGPPPPQQLQQPSIPQPQPSLLSVFQAQQQHPQPLDYTALADAQQRRQSASFSSPAIHQAPPQQPNQQLTLNALQALQQAPNAAFLQALMPPPPQPQPQPPPSQQPLQQQLFSDEFLLSELQRELSRREAAVIQAQQQVQQIQAFQQAIQRGVITASQTQQLLALFQQQLRPQAPQPSSQPKPPVSPRKRTIASSSTREPDEKQPRTDDLGPQPTLRPSSDSVQRTIPTSGRRRSPSKILETALLPPMKKFETCLSLSLQNVCYQVYLFRTDTSGLNGVPYLAGRWRIDGKLLMSFFSGLRRAYKKPQISRRYCELCKIAVPGMYNHVLQDLHIHYLEKLFGYV</sequence>
<reference evidence="3" key="2">
    <citation type="submission" date="2020-10" db="UniProtKB">
        <authorList>
            <consortium name="WormBaseParasite"/>
        </authorList>
    </citation>
    <scope>IDENTIFICATION</scope>
</reference>
<dbReference type="AlphaFoldDB" id="A0A7E4UPJ9"/>
<feature type="compositionally biased region" description="Polar residues" evidence="1">
    <location>
        <begin position="343"/>
        <end position="356"/>
    </location>
</feature>
<protein>
    <submittedName>
        <fullName evidence="3">ARID domain-containing protein</fullName>
    </submittedName>
</protein>
<reference evidence="2" key="1">
    <citation type="journal article" date="2013" name="Genetics">
        <title>The draft genome and transcriptome of Panagrellus redivivus are shaped by the harsh demands of a free-living lifestyle.</title>
        <authorList>
            <person name="Srinivasan J."/>
            <person name="Dillman A.R."/>
            <person name="Macchietto M.G."/>
            <person name="Heikkinen L."/>
            <person name="Lakso M."/>
            <person name="Fracchia K.M."/>
            <person name="Antoshechkin I."/>
            <person name="Mortazavi A."/>
            <person name="Wong G."/>
            <person name="Sternberg P.W."/>
        </authorList>
    </citation>
    <scope>NUCLEOTIDE SEQUENCE [LARGE SCALE GENOMIC DNA]</scope>
    <source>
        <strain evidence="2">MT8872</strain>
    </source>
</reference>